<proteinExistence type="predicted"/>
<name>A0A0G2GK79_PHACM</name>
<dbReference type="PANTHER" id="PTHR39596">
    <property type="match status" value="1"/>
</dbReference>
<organism evidence="3 4">
    <name type="scientific">Phaeomoniella chlamydospora</name>
    <name type="common">Phaeoacremonium chlamydosporum</name>
    <dbReference type="NCBI Taxonomy" id="158046"/>
    <lineage>
        <taxon>Eukaryota</taxon>
        <taxon>Fungi</taxon>
        <taxon>Dikarya</taxon>
        <taxon>Ascomycota</taxon>
        <taxon>Pezizomycotina</taxon>
        <taxon>Eurotiomycetes</taxon>
        <taxon>Chaetothyriomycetidae</taxon>
        <taxon>Phaeomoniellales</taxon>
        <taxon>Phaeomoniellaceae</taxon>
        <taxon>Phaeomoniella</taxon>
    </lineage>
</organism>
<sequence length="623" mass="71293">MLQQRFATGGYCQYEVEMIFDIFENNFTALYVGSQIERPYSRLVLGHGKCDANHCVALNTDSRTYQQRHSRDCKDRGDCNPVFVDMNSIVQVIENDDVPIVSIAEDIHGNPQLRIIPMSEARDRYVAVSHVWAHGRGNPNANALPVCQLWSLVHVLRKLIGVKSVLQPCEFWIDTLCIPVGAEHKILRKRAIEKIDMVFRESRSVLVLDADLELSQSPMSPTELALRVITSGWVRRLWTLSEAVLSRDGYGTQKLLFAFLDGIKSFDSIFELSNSERNELSRSDNSKILTAFAYLFPLNVDRNQRFPNVLDFLGSLEYRSTSRIEDEPLCLSSIVGYDIPRILQYNTHEERMRELYLMMKTVPVSILSHRRERLNIRGFSWAPYSFMSGKAKEWNIHVTSRQQQDIQAAEVTTAGLILPPTTKIVHIDPSTITDLTTNNNNYYYSYYSTYQNQPRYMYSIPNVDPNPSTQKFHSIGLPPNNNITSPTADFFISFMTQTVYQQQINLFISSCRSSNTNKPYTPAIILHTSRFNKNEGLLVGIYKTPEPPIPKEKHKPTPGDTTRTDNMGNGIRILLHRCFYFCRVYLWPHSETELKSVGNGTILGTTILDDKVKEDSGIRYIIE</sequence>
<evidence type="ECO:0000313" key="3">
    <source>
        <dbReference type="EMBL" id="KKY23893.1"/>
    </source>
</evidence>
<dbReference type="AlphaFoldDB" id="A0A0G2GK79"/>
<reference evidence="3 4" key="1">
    <citation type="submission" date="2015-05" db="EMBL/GenBank/DDBJ databases">
        <title>Distinctive expansion of gene families associated with plant cell wall degradation and secondary metabolism in the genomes of grapevine trunk pathogens.</title>
        <authorList>
            <person name="Lawrence D.P."/>
            <person name="Travadon R."/>
            <person name="Rolshausen P.E."/>
            <person name="Baumgartner K."/>
        </authorList>
    </citation>
    <scope>NUCLEOTIDE SEQUENCE [LARGE SCALE GENOMIC DNA]</scope>
    <source>
        <strain evidence="3">UCRPC4</strain>
    </source>
</reference>
<dbReference type="PANTHER" id="PTHR39596:SF2">
    <property type="entry name" value="HET DOMAIN PROTEIN (AFU_ORTHOLOGUE AFUA_1G17550)-RELATED"/>
    <property type="match status" value="1"/>
</dbReference>
<comment type="caution">
    <text evidence="3">The sequence shown here is derived from an EMBL/GenBank/DDBJ whole genome shotgun (WGS) entry which is preliminary data.</text>
</comment>
<feature type="region of interest" description="Disordered" evidence="1">
    <location>
        <begin position="545"/>
        <end position="565"/>
    </location>
</feature>
<evidence type="ECO:0000259" key="2">
    <source>
        <dbReference type="Pfam" id="PF06985"/>
    </source>
</evidence>
<gene>
    <name evidence="3" type="ORF">UCRPC4_g02706</name>
</gene>
<dbReference type="InterPro" id="IPR010730">
    <property type="entry name" value="HET"/>
</dbReference>
<accession>A0A0G2GK79</accession>
<protein>
    <submittedName>
        <fullName evidence="3">Putative het domain protein</fullName>
    </submittedName>
</protein>
<dbReference type="OrthoDB" id="4369831at2759"/>
<evidence type="ECO:0000256" key="1">
    <source>
        <dbReference type="SAM" id="MobiDB-lite"/>
    </source>
</evidence>
<feature type="domain" description="Heterokaryon incompatibility" evidence="2">
    <location>
        <begin position="125"/>
        <end position="209"/>
    </location>
</feature>
<keyword evidence="4" id="KW-1185">Reference proteome</keyword>
<dbReference type="EMBL" id="LCWF01000064">
    <property type="protein sequence ID" value="KKY23893.1"/>
    <property type="molecule type" value="Genomic_DNA"/>
</dbReference>
<dbReference type="Pfam" id="PF06985">
    <property type="entry name" value="HET"/>
    <property type="match status" value="1"/>
</dbReference>
<evidence type="ECO:0000313" key="4">
    <source>
        <dbReference type="Proteomes" id="UP000053317"/>
    </source>
</evidence>
<reference evidence="3 4" key="2">
    <citation type="submission" date="2015-05" db="EMBL/GenBank/DDBJ databases">
        <authorList>
            <person name="Morales-Cruz A."/>
            <person name="Amrine K.C."/>
            <person name="Cantu D."/>
        </authorList>
    </citation>
    <scope>NUCLEOTIDE SEQUENCE [LARGE SCALE GENOMIC DNA]</scope>
    <source>
        <strain evidence="3">UCRPC4</strain>
    </source>
</reference>
<dbReference type="Proteomes" id="UP000053317">
    <property type="component" value="Unassembled WGS sequence"/>
</dbReference>